<evidence type="ECO:0000259" key="5">
    <source>
        <dbReference type="PROSITE" id="PS51007"/>
    </source>
</evidence>
<dbReference type="GO" id="GO:0004130">
    <property type="term" value="F:cytochrome-c peroxidase activity"/>
    <property type="evidence" value="ECO:0007669"/>
    <property type="project" value="TreeGrafter"/>
</dbReference>
<keyword evidence="2 4" id="KW-0479">Metal-binding</keyword>
<dbReference type="EMBL" id="CP020814">
    <property type="protein sequence ID" value="ARK31181.1"/>
    <property type="molecule type" value="Genomic_DNA"/>
</dbReference>
<dbReference type="GO" id="GO:0046872">
    <property type="term" value="F:metal ion binding"/>
    <property type="evidence" value="ECO:0007669"/>
    <property type="project" value="UniProtKB-KW"/>
</dbReference>
<dbReference type="PANTHER" id="PTHR30600">
    <property type="entry name" value="CYTOCHROME C PEROXIDASE-RELATED"/>
    <property type="match status" value="1"/>
</dbReference>
<evidence type="ECO:0000256" key="1">
    <source>
        <dbReference type="ARBA" id="ARBA00022617"/>
    </source>
</evidence>
<dbReference type="STRING" id="199441.BkAM31D_15700"/>
<dbReference type="SUPFAM" id="SSF46626">
    <property type="entry name" value="Cytochrome c"/>
    <property type="match status" value="1"/>
</dbReference>
<organism evidence="6 7">
    <name type="scientific">Halalkalibacter krulwichiae</name>
    <dbReference type="NCBI Taxonomy" id="199441"/>
    <lineage>
        <taxon>Bacteria</taxon>
        <taxon>Bacillati</taxon>
        <taxon>Bacillota</taxon>
        <taxon>Bacilli</taxon>
        <taxon>Bacillales</taxon>
        <taxon>Bacillaceae</taxon>
        <taxon>Halalkalibacter</taxon>
    </lineage>
</organism>
<name>A0A1X9MHW5_9BACI</name>
<accession>A0A1X9MHW5</accession>
<dbReference type="AlphaFoldDB" id="A0A1X9MHW5"/>
<dbReference type="InterPro" id="IPR036909">
    <property type="entry name" value="Cyt_c-like_dom_sf"/>
</dbReference>
<feature type="domain" description="Cytochrome c" evidence="5">
    <location>
        <begin position="445"/>
        <end position="647"/>
    </location>
</feature>
<proteinExistence type="predicted"/>
<dbReference type="PROSITE" id="PS51007">
    <property type="entry name" value="CYTC"/>
    <property type="match status" value="1"/>
</dbReference>
<evidence type="ECO:0000256" key="3">
    <source>
        <dbReference type="ARBA" id="ARBA00023004"/>
    </source>
</evidence>
<dbReference type="KEGG" id="bkw:BkAM31D_15700"/>
<reference evidence="6 7" key="1">
    <citation type="submission" date="2017-04" db="EMBL/GenBank/DDBJ databases">
        <title>Bacillus krulwichiae AM31D Genome sequencing and assembly.</title>
        <authorList>
            <person name="Krulwich T.A."/>
            <person name="Anastor L."/>
            <person name="Ehrlich R."/>
            <person name="Ehrlich G.D."/>
            <person name="Janto B."/>
        </authorList>
    </citation>
    <scope>NUCLEOTIDE SEQUENCE [LARGE SCALE GENOMIC DNA]</scope>
    <source>
        <strain evidence="6 7">AM31D</strain>
    </source>
</reference>
<evidence type="ECO:0000313" key="7">
    <source>
        <dbReference type="Proteomes" id="UP000193006"/>
    </source>
</evidence>
<dbReference type="RefSeq" id="WP_066150765.1">
    <property type="nucleotide sequence ID" value="NZ_CP020814.1"/>
</dbReference>
<protein>
    <submittedName>
        <fullName evidence="6">Cytochrome c</fullName>
    </submittedName>
</protein>
<keyword evidence="1 4" id="KW-0349">Heme</keyword>
<evidence type="ECO:0000256" key="2">
    <source>
        <dbReference type="ARBA" id="ARBA00022723"/>
    </source>
</evidence>
<sequence>MWRRFLIGISIVLFIVVGYSIVNVIEPGYAEIPSVKQTLNHPIKHQMNDITGYDIWGLALSEEEAGKLHEKDLTLHNGAVKIDESFINEGRKLFFNETFNNEEYITDVLGVLDGPLSVGNIAKAVLSARKEGTDNLKVEIAKDAVVGGRHFKKGEMIETGLDVPKGGFAPLGMPIKFKDGRLKAGITCAACHATVDRDLGLVIEGAPNANFDAGLLLALASNSTAYFTNTAVDADKLKAYIEEEEWMKEKESKGEYIALPNVEKMEEAVDRDLLTWSKGNFDSTMDLVNNPSQIPDSFTLGDHPYGWNGFASVGSFKGLTALNNNVHAQNSDLLAQADQSEALFEIDKERYIGTILQNAANPEFRYHHQREKGPADWLSQIDDNDTVPGFNDMIRPPTYPNVSLFTPNGTVIGSEGHTVLEELNAISAYQNALKPPLENESSYSATERKGREVFTKAGCITCHAGEARTNHLIIPVEELRTEPSRALAFKDAQSLTMEPWFYPLDTPIPVPEDVEKIKIPTNHLDKKQVELSLAYHSNGGYKVKGLVGLKYSAPYLHEGGVSIGTDVSTQIGLAGTFEKGIEPDPYNSLLAMIDRELREKVVTANKQSRKLQASHSTGEGHMYWVDQKSGFSKEEQDALIQYLLSIDLDKERKIDVDDK</sequence>
<gene>
    <name evidence="6" type="ORF">BkAM31D_15700</name>
</gene>
<keyword evidence="3 4" id="KW-0408">Iron</keyword>
<dbReference type="InterPro" id="IPR051395">
    <property type="entry name" value="Cytochrome_c_Peroxidase/MauG"/>
</dbReference>
<evidence type="ECO:0000256" key="4">
    <source>
        <dbReference type="PROSITE-ProRule" id="PRU00433"/>
    </source>
</evidence>
<dbReference type="GO" id="GO:0009055">
    <property type="term" value="F:electron transfer activity"/>
    <property type="evidence" value="ECO:0007669"/>
    <property type="project" value="InterPro"/>
</dbReference>
<dbReference type="GO" id="GO:0020037">
    <property type="term" value="F:heme binding"/>
    <property type="evidence" value="ECO:0007669"/>
    <property type="project" value="InterPro"/>
</dbReference>
<evidence type="ECO:0000313" key="6">
    <source>
        <dbReference type="EMBL" id="ARK31181.1"/>
    </source>
</evidence>
<dbReference type="Gene3D" id="1.10.760.10">
    <property type="entry name" value="Cytochrome c-like domain"/>
    <property type="match status" value="1"/>
</dbReference>
<dbReference type="InterPro" id="IPR009056">
    <property type="entry name" value="Cyt_c-like_dom"/>
</dbReference>
<keyword evidence="7" id="KW-1185">Reference proteome</keyword>
<dbReference type="Proteomes" id="UP000193006">
    <property type="component" value="Chromosome"/>
</dbReference>